<dbReference type="EMBL" id="CP012543">
    <property type="protein sequence ID" value="QCD46284.1"/>
    <property type="molecule type" value="Genomic_DNA"/>
</dbReference>
<dbReference type="InterPro" id="IPR050583">
    <property type="entry name" value="Mycobacterial_A85_antigen"/>
</dbReference>
<dbReference type="KEGG" id="crx:CRECT_0595"/>
<dbReference type="RefSeq" id="WP_002946184.1">
    <property type="nucleotide sequence ID" value="NZ_CP012543.1"/>
</dbReference>
<gene>
    <name evidence="1" type="ORF">CRECT_0595</name>
</gene>
<name>A0A6G5QL08_CAMRE</name>
<protein>
    <submittedName>
        <fullName evidence="1">Putative esterase</fullName>
    </submittedName>
</protein>
<dbReference type="InterPro" id="IPR029058">
    <property type="entry name" value="AB_hydrolase_fold"/>
</dbReference>
<dbReference type="PANTHER" id="PTHR48098">
    <property type="entry name" value="ENTEROCHELIN ESTERASE-RELATED"/>
    <property type="match status" value="1"/>
</dbReference>
<reference evidence="1 2" key="1">
    <citation type="submission" date="2016-07" db="EMBL/GenBank/DDBJ databases">
        <title>Comparative genomics of the Campylobacter concisus group.</title>
        <authorList>
            <person name="Miller W.G."/>
            <person name="Yee E."/>
            <person name="Chapman M.H."/>
            <person name="Huynh S."/>
            <person name="Bono J.L."/>
            <person name="On S.L.W."/>
            <person name="StLeger J."/>
            <person name="Foster G."/>
            <person name="Parker C.T."/>
        </authorList>
    </citation>
    <scope>NUCLEOTIDE SEQUENCE [LARGE SCALE GENOMIC DNA]</scope>
    <source>
        <strain evidence="1 2">ATCC 33238</strain>
    </source>
</reference>
<dbReference type="AlphaFoldDB" id="A0A6G5QL08"/>
<proteinExistence type="predicted"/>
<dbReference type="PANTHER" id="PTHR48098:SF6">
    <property type="entry name" value="FERRI-BACILLIBACTIN ESTERASE BESA"/>
    <property type="match status" value="1"/>
</dbReference>
<evidence type="ECO:0000313" key="1">
    <source>
        <dbReference type="EMBL" id="QCD46284.1"/>
    </source>
</evidence>
<dbReference type="Gene3D" id="3.40.50.1820">
    <property type="entry name" value="alpha/beta hydrolase"/>
    <property type="match status" value="1"/>
</dbReference>
<dbReference type="SUPFAM" id="SSF53474">
    <property type="entry name" value="alpha/beta-Hydrolases"/>
    <property type="match status" value="1"/>
</dbReference>
<dbReference type="Proteomes" id="UP000502377">
    <property type="component" value="Chromosome"/>
</dbReference>
<organism evidence="1 2">
    <name type="scientific">Campylobacter rectus</name>
    <name type="common">Wolinella recta</name>
    <dbReference type="NCBI Taxonomy" id="203"/>
    <lineage>
        <taxon>Bacteria</taxon>
        <taxon>Pseudomonadati</taxon>
        <taxon>Campylobacterota</taxon>
        <taxon>Epsilonproteobacteria</taxon>
        <taxon>Campylobacterales</taxon>
        <taxon>Campylobacteraceae</taxon>
        <taxon>Campylobacter</taxon>
    </lineage>
</organism>
<evidence type="ECO:0000313" key="2">
    <source>
        <dbReference type="Proteomes" id="UP000502377"/>
    </source>
</evidence>
<accession>A0A6G5QL08</accession>
<sequence>MDKFIKFDTNGKQISFYDCGDKNADIVYVSSYIDSAEKLLSECKKLIKKPFSLISVCGIRWDEELSPWPSAPIVSKDDRFTGEAGEYAKFLAEYILPRTKTASEPKNRILAGYSMAGLFALYAPYVTDKFNKLVSASGSTWYPGFVSFVSHSEFLKKPEAIYLSLGDLESKSKNEYLQETENNTRELYKIYEKRGIKCTFELNSGNHFQDALHRLAKGIAWAIEPNKTI</sequence>